<feature type="transmembrane region" description="Helical" evidence="1">
    <location>
        <begin position="262"/>
        <end position="281"/>
    </location>
</feature>
<keyword evidence="1" id="KW-1133">Transmembrane helix</keyword>
<evidence type="ECO:0000313" key="2">
    <source>
        <dbReference type="EMBL" id="OGG24468.1"/>
    </source>
</evidence>
<accession>A0A1F6AIE1</accession>
<protein>
    <recommendedName>
        <fullName evidence="4">Membrane protein 6-pyruvoyl-tetrahydropterin synthase-related domain-containing protein</fullName>
    </recommendedName>
</protein>
<dbReference type="Proteomes" id="UP000178759">
    <property type="component" value="Unassembled WGS sequence"/>
</dbReference>
<evidence type="ECO:0000313" key="3">
    <source>
        <dbReference type="Proteomes" id="UP000178759"/>
    </source>
</evidence>
<feature type="transmembrane region" description="Helical" evidence="1">
    <location>
        <begin position="468"/>
        <end position="489"/>
    </location>
</feature>
<feature type="transmembrane region" description="Helical" evidence="1">
    <location>
        <begin position="94"/>
        <end position="111"/>
    </location>
</feature>
<feature type="transmembrane region" description="Helical" evidence="1">
    <location>
        <begin position="167"/>
        <end position="189"/>
    </location>
</feature>
<gene>
    <name evidence="2" type="ORF">A3A79_04770</name>
</gene>
<sequence>MKKIFIAIILALALWFASPLLRPGFIPTHDGEFSIIRIWQYSKMMGEGYLFSRWAPDLNSGYGVPLFTFYYPFPYFVGSLFHFAGLSLVNSFKLTLGFSYITAITLCFLWLKKLFNFQTAIIGTLFFLSVPYWFVNLYVRGSVGEVMAMASLMAVLVGIEYQRIRIAAFALAALIISHNITAFIFLPLIVGYSFFRKKIPFTYFVWGLALSAFFWIPAIVEQKFVVGLSNFDYRDHFPELAQLLIPSWGTGFSRPGWPADEMSQQLGVGVVALLALALVYFRKILTWPLLVSVLILFLMLEASIPVWNIIPALQFIQYPWRLLSVFIPLSAYLGAYIAGRNRVVATVLAVITLLVSVRYAQPVIYESRGDEYYLSKREFTDGTTSVGNSFSTLWLTWQKERPAQVFEKGQGESVIANISYYPGWTVVVDGRKTEVKEANGRIQFEVPPEAQNYELRFRETPLRLVSDGISIVSLFWLIGSGILVSRYAHSNRRLSSRKRA</sequence>
<reference evidence="2 3" key="1">
    <citation type="journal article" date="2016" name="Nat. Commun.">
        <title>Thousands of microbial genomes shed light on interconnected biogeochemical processes in an aquifer system.</title>
        <authorList>
            <person name="Anantharaman K."/>
            <person name="Brown C.T."/>
            <person name="Hug L.A."/>
            <person name="Sharon I."/>
            <person name="Castelle C.J."/>
            <person name="Probst A.J."/>
            <person name="Thomas B.C."/>
            <person name="Singh A."/>
            <person name="Wilkins M.J."/>
            <person name="Karaoz U."/>
            <person name="Brodie E.L."/>
            <person name="Williams K.H."/>
            <person name="Hubbard S.S."/>
            <person name="Banfield J.F."/>
        </authorList>
    </citation>
    <scope>NUCLEOTIDE SEQUENCE [LARGE SCALE GENOMIC DNA]</scope>
</reference>
<name>A0A1F6AIE1_9BACT</name>
<feature type="transmembrane region" description="Helical" evidence="1">
    <location>
        <begin position="343"/>
        <end position="360"/>
    </location>
</feature>
<organism evidence="2 3">
    <name type="scientific">Candidatus Gottesmanbacteria bacterium RIFCSPLOWO2_01_FULL_43_11b</name>
    <dbReference type="NCBI Taxonomy" id="1798392"/>
    <lineage>
        <taxon>Bacteria</taxon>
        <taxon>Candidatus Gottesmaniibacteriota</taxon>
    </lineage>
</organism>
<dbReference type="AlphaFoldDB" id="A0A1F6AIE1"/>
<feature type="transmembrane region" description="Helical" evidence="1">
    <location>
        <begin position="316"/>
        <end position="336"/>
    </location>
</feature>
<proteinExistence type="predicted"/>
<dbReference type="STRING" id="1798392.A3A79_04770"/>
<evidence type="ECO:0000256" key="1">
    <source>
        <dbReference type="SAM" id="Phobius"/>
    </source>
</evidence>
<keyword evidence="1" id="KW-0812">Transmembrane</keyword>
<feature type="transmembrane region" description="Helical" evidence="1">
    <location>
        <begin position="201"/>
        <end position="220"/>
    </location>
</feature>
<comment type="caution">
    <text evidence="2">The sequence shown here is derived from an EMBL/GenBank/DDBJ whole genome shotgun (WGS) entry which is preliminary data.</text>
</comment>
<feature type="transmembrane region" description="Helical" evidence="1">
    <location>
        <begin position="288"/>
        <end position="310"/>
    </location>
</feature>
<evidence type="ECO:0008006" key="4">
    <source>
        <dbReference type="Google" id="ProtNLM"/>
    </source>
</evidence>
<feature type="transmembrane region" description="Helical" evidence="1">
    <location>
        <begin position="117"/>
        <end position="135"/>
    </location>
</feature>
<dbReference type="EMBL" id="MFJV01000001">
    <property type="protein sequence ID" value="OGG24468.1"/>
    <property type="molecule type" value="Genomic_DNA"/>
</dbReference>
<feature type="transmembrane region" description="Helical" evidence="1">
    <location>
        <begin position="142"/>
        <end position="161"/>
    </location>
</feature>
<keyword evidence="1" id="KW-0472">Membrane</keyword>
<feature type="transmembrane region" description="Helical" evidence="1">
    <location>
        <begin position="69"/>
        <end position="89"/>
    </location>
</feature>